<gene>
    <name evidence="3" type="ORF">DEO23_14565</name>
</gene>
<dbReference type="CDD" id="cd19958">
    <property type="entry name" value="pyocin_knob"/>
    <property type="match status" value="1"/>
</dbReference>
<dbReference type="GO" id="GO:0016810">
    <property type="term" value="F:hydrolase activity, acting on carbon-nitrogen (but not peptide) bonds"/>
    <property type="evidence" value="ECO:0007669"/>
    <property type="project" value="InterPro"/>
</dbReference>
<dbReference type="OrthoDB" id="4791147at2"/>
<dbReference type="SUPFAM" id="SSF88713">
    <property type="entry name" value="Glycoside hydrolase/deacetylase"/>
    <property type="match status" value="1"/>
</dbReference>
<keyword evidence="4" id="KW-1185">Reference proteome</keyword>
<dbReference type="InterPro" id="IPR011330">
    <property type="entry name" value="Glyco_hydro/deAcase_b/a-brl"/>
</dbReference>
<evidence type="ECO:0000259" key="2">
    <source>
        <dbReference type="Pfam" id="PF01522"/>
    </source>
</evidence>
<evidence type="ECO:0000313" key="3">
    <source>
        <dbReference type="EMBL" id="PWH05287.1"/>
    </source>
</evidence>
<sequence length="587" mass="62637">MVSVDIPASRVPAETTARRERPRPTAHADVASGVVSGTPLTPSNLDDLDEPGVWSIVGADHIENAPTATPGTLEVVLFASAGVAVQTYTTLAHGPGSAPQLYMRTTLLAHGWTGVPWTVVGAPPAGTPPERTALDDAQASDHATRVEFARARRGGGIGTGGQPVVMLRFDHWLAAFRDKCLPVLRAHGLVGTLNVNFDNLGTEQNGGGSITWDDVQAWNQYDGIEIANHGSTHTNASTREAIRHEIMDGRRNLEAAMPRVAVETWQEHGSAYLIASDIEGDEGLDLGRTLDAFTQSYAGRLVMAEHAIVEGKVGGFYPALSGSPQIGQSHFSIDRQRSAQTIATVQFAQRAGRGVTIYLHPGLLDTVRVGNHLWAVSYGADGSRTLTPSIPGGGALTFTDDAALRAWAAANGHIVHQTSADFTATCAWLEAERDAGRIMVMTAAGGGFADASHARRENLLVRDLWQGSAWARSGSGRDFRAVSTPRAGAMSQRLLLYTRFGWAMGAAHELVVLARAQSTTSLMLSVEQLGNPDNWCSTRTFTVPGDGKLHTYRLNIALPRDRSIPQMIVRVGGPDLTIEGEPQLVAI</sequence>
<name>A0A2U2RHE8_9MICO</name>
<dbReference type="Proteomes" id="UP000245590">
    <property type="component" value="Unassembled WGS sequence"/>
</dbReference>
<comment type="caution">
    <text evidence="3">The sequence shown here is derived from an EMBL/GenBank/DDBJ whole genome shotgun (WGS) entry which is preliminary data.</text>
</comment>
<evidence type="ECO:0000256" key="1">
    <source>
        <dbReference type="SAM" id="MobiDB-lite"/>
    </source>
</evidence>
<dbReference type="RefSeq" id="WP_109276749.1">
    <property type="nucleotide sequence ID" value="NZ_QFKX01000006.1"/>
</dbReference>
<organism evidence="3 4">
    <name type="scientific">Brachybacterium endophyticum</name>
    <dbReference type="NCBI Taxonomy" id="2182385"/>
    <lineage>
        <taxon>Bacteria</taxon>
        <taxon>Bacillati</taxon>
        <taxon>Actinomycetota</taxon>
        <taxon>Actinomycetes</taxon>
        <taxon>Micrococcales</taxon>
        <taxon>Dermabacteraceae</taxon>
        <taxon>Brachybacterium</taxon>
    </lineage>
</organism>
<dbReference type="GO" id="GO:0005975">
    <property type="term" value="P:carbohydrate metabolic process"/>
    <property type="evidence" value="ECO:0007669"/>
    <property type="project" value="InterPro"/>
</dbReference>
<accession>A0A2U2RHE8</accession>
<protein>
    <recommendedName>
        <fullName evidence="2">NodB homology domain-containing protein</fullName>
    </recommendedName>
</protein>
<feature type="domain" description="NodB homology" evidence="2">
    <location>
        <begin position="159"/>
        <end position="259"/>
    </location>
</feature>
<dbReference type="EMBL" id="QFKX01000006">
    <property type="protein sequence ID" value="PWH05287.1"/>
    <property type="molecule type" value="Genomic_DNA"/>
</dbReference>
<proteinExistence type="predicted"/>
<dbReference type="Gene3D" id="3.20.20.370">
    <property type="entry name" value="Glycoside hydrolase/deacetylase"/>
    <property type="match status" value="1"/>
</dbReference>
<evidence type="ECO:0000313" key="4">
    <source>
        <dbReference type="Proteomes" id="UP000245590"/>
    </source>
</evidence>
<dbReference type="Pfam" id="PF01522">
    <property type="entry name" value="Polysacc_deac_1"/>
    <property type="match status" value="1"/>
</dbReference>
<reference evidence="3 4" key="1">
    <citation type="submission" date="2018-05" db="EMBL/GenBank/DDBJ databases">
        <title>Brachybacterium sp. M1HQ-2T, whole genome shotgun sequence.</title>
        <authorList>
            <person name="Tuo L."/>
        </authorList>
    </citation>
    <scope>NUCLEOTIDE SEQUENCE [LARGE SCALE GENOMIC DNA]</scope>
    <source>
        <strain evidence="3 4">M1HQ-2</strain>
    </source>
</reference>
<dbReference type="AlphaFoldDB" id="A0A2U2RHE8"/>
<dbReference type="InterPro" id="IPR002509">
    <property type="entry name" value="NODB_dom"/>
</dbReference>
<feature type="region of interest" description="Disordered" evidence="1">
    <location>
        <begin position="1"/>
        <end position="27"/>
    </location>
</feature>